<feature type="region of interest" description="Disordered" evidence="3">
    <location>
        <begin position="359"/>
        <end position="378"/>
    </location>
</feature>
<dbReference type="PANTHER" id="PTHR46207">
    <property type="entry name" value="PROTEIN RCC2"/>
    <property type="match status" value="1"/>
</dbReference>
<dbReference type="Gene3D" id="2.130.10.30">
    <property type="entry name" value="Regulator of chromosome condensation 1/beta-lactamase-inhibitor protein II"/>
    <property type="match status" value="1"/>
</dbReference>
<dbReference type="PANTHER" id="PTHR46207:SF1">
    <property type="entry name" value="PROTEIN RCC2"/>
    <property type="match status" value="1"/>
</dbReference>
<feature type="compositionally biased region" description="Basic residues" evidence="3">
    <location>
        <begin position="1088"/>
        <end position="1108"/>
    </location>
</feature>
<feature type="signal peptide" evidence="4">
    <location>
        <begin position="1"/>
        <end position="16"/>
    </location>
</feature>
<feature type="compositionally biased region" description="Basic and acidic residues" evidence="3">
    <location>
        <begin position="1077"/>
        <end position="1087"/>
    </location>
</feature>
<dbReference type="PROSITE" id="PS00626">
    <property type="entry name" value="RCC1_2"/>
    <property type="match status" value="1"/>
</dbReference>
<feature type="non-terminal residue" evidence="6">
    <location>
        <position position="1"/>
    </location>
</feature>
<feature type="compositionally biased region" description="Polar residues" evidence="3">
    <location>
        <begin position="77"/>
        <end position="97"/>
    </location>
</feature>
<dbReference type="SUPFAM" id="SSF50985">
    <property type="entry name" value="RCC1/BLIP-II"/>
    <property type="match status" value="1"/>
</dbReference>
<feature type="compositionally biased region" description="Polar residues" evidence="3">
    <location>
        <begin position="484"/>
        <end position="496"/>
    </location>
</feature>
<evidence type="ECO:0000256" key="1">
    <source>
        <dbReference type="ARBA" id="ARBA00022737"/>
    </source>
</evidence>
<keyword evidence="1" id="KW-0677">Repeat</keyword>
<proteinExistence type="evidence at transcript level"/>
<reference evidence="6" key="1">
    <citation type="journal article" date="2013" name="Genome Biol. Evol.">
        <title>Punctuated emergences of genetic and phenotypic innovations in eumetazoan, bilaterian, euteleostome, and hominidae ancestors.</title>
        <authorList>
            <person name="Wenger Y."/>
            <person name="Galliot B."/>
        </authorList>
    </citation>
    <scope>NUCLEOTIDE SEQUENCE</scope>
    <source>
        <tissue evidence="6">Whole animals</tissue>
    </source>
</reference>
<dbReference type="EMBL" id="HAAD01000622">
    <property type="protein sequence ID" value="CDG66854.1"/>
    <property type="molecule type" value="mRNA"/>
</dbReference>
<evidence type="ECO:0000256" key="4">
    <source>
        <dbReference type="SAM" id="SignalP"/>
    </source>
</evidence>
<name>T2M414_HYDVU</name>
<protein>
    <submittedName>
        <fullName evidence="6">Protein RCC2</fullName>
    </submittedName>
</protein>
<feature type="repeat" description="RCC1" evidence="2">
    <location>
        <begin position="719"/>
        <end position="770"/>
    </location>
</feature>
<feature type="region of interest" description="Disordered" evidence="3">
    <location>
        <begin position="387"/>
        <end position="422"/>
    </location>
</feature>
<feature type="chain" id="PRO_5004591808" evidence="4">
    <location>
        <begin position="17"/>
        <end position="1108"/>
    </location>
</feature>
<feature type="compositionally biased region" description="Polar residues" evidence="3">
    <location>
        <begin position="387"/>
        <end position="406"/>
    </location>
</feature>
<dbReference type="GO" id="GO:0016020">
    <property type="term" value="C:membrane"/>
    <property type="evidence" value="ECO:0007669"/>
    <property type="project" value="TreeGrafter"/>
</dbReference>
<dbReference type="InterPro" id="IPR009091">
    <property type="entry name" value="RCC1/BLIP-II"/>
</dbReference>
<sequence>MLIIYYMQMYLHLLHAYTFASVGTQLKDGKYDVAGYLIDIKNGVRVNSTLVSSANPMNTKLRYAAQNDILSQTTIQSNTLNPPVTQSNILNLPSGQRDSSSLESLASNDSLNKNNINQHSEIQKNMLSTISEVTGEDSSSSNKTLCQVNNVAIVSPRVLEKEKIIRDNTSAKRLSNSSIGLSLKDSLDTINNFAINKEASKYMYSTAAVNQEVAKHRYNNVAENQEASKHIFGTAADNQEVFKHNTKENDERDIKNKVNTEKYDICATVKYGKDFDENANSVPPRYGSNNLKHGRLIVSAESKKKINANFTPHPPMKPKTTIDFAPPSTHHPPISQNSNSILNFDEKVSSGQFNHLSNMNSFGKHTRSISSGSTGNNKTELFQKSKVNFSNDPKNLSSSQLSGNKGESSKKQKNIALNKTPTDDEINNLWENVRQCLSAESSGRQAHSDIVPVTQTFYQSPRSYNNGQFYRSLSASSYRRNSSQENSTKQNSFFNQNNKGFIGAKNNIGVMGVRSTNNIASRQSLLPQRAVQMIRNPKIINKLDLNQNNVQNNALSSTASFLALEELCKHESLTPKQTDVFFHPSMQLKKKFSNVDLSYEERCVMASLDRINKKLEGSIVFYLFNFKMSSEVQKRKLPSSDNLNNGDVSKKLKCEDSKCSGVLLFSGLSDYELRNDKDLMKSDALKWSPHRYQTLDGIKIHTVSSGSVSYFFYAVSDEGRVYSCGLNAKGQLGHDDLKNRRNPCLIESLKDHQIETVATGRQHGLFLTKEGIVFSCGDNKNGQCGIGNKKEVVTVPTPINYTGPPIVQIACGGEFSLILNEDGVVFSFGLPEYGQLGLGSENKEISARKEVFHCEYSPVPLTSFVEIDPDEGGTIFLGKPKITKIACGVNHCCAIDDKQRLFTWGFGGYGRLGHNDTKNELVPRLMKCWYRITGRADGGITNVFCGQQFTIVQTIVPKCALLFGQQATNKEANMYPKFIDDLNGWDVKHISCNQSGYIVCADDKVIASQPSPCYGTLAMGPTVKSSAAPKIITTLKDVVCFQTGVGYMHSLYLVRCEKESDLKAIENFPLVEFEDSNEAKNMPDKSKPEKKKTAAKKKPAAKVKKGKK</sequence>
<dbReference type="InterPro" id="IPR058923">
    <property type="entry name" value="RCC1-like_dom"/>
</dbReference>
<evidence type="ECO:0000313" key="6">
    <source>
        <dbReference type="EMBL" id="CDG66854.1"/>
    </source>
</evidence>
<accession>T2M414</accession>
<dbReference type="InterPro" id="IPR000408">
    <property type="entry name" value="Reg_chr_condens"/>
</dbReference>
<dbReference type="OrthoDB" id="297375at2759"/>
<dbReference type="GO" id="GO:0031267">
    <property type="term" value="F:small GTPase binding"/>
    <property type="evidence" value="ECO:0007669"/>
    <property type="project" value="TreeGrafter"/>
</dbReference>
<dbReference type="AlphaFoldDB" id="T2M414"/>
<feature type="repeat" description="RCC1" evidence="2">
    <location>
        <begin position="771"/>
        <end position="822"/>
    </location>
</feature>
<feature type="domain" description="RCC1-like" evidence="5">
    <location>
        <begin position="682"/>
        <end position="952"/>
    </location>
</feature>
<evidence type="ECO:0000256" key="2">
    <source>
        <dbReference type="PROSITE-ProRule" id="PRU00235"/>
    </source>
</evidence>
<feature type="region of interest" description="Disordered" evidence="3">
    <location>
        <begin position="1076"/>
        <end position="1108"/>
    </location>
</feature>
<feature type="region of interest" description="Disordered" evidence="3">
    <location>
        <begin position="77"/>
        <end position="113"/>
    </location>
</feature>
<evidence type="ECO:0000256" key="3">
    <source>
        <dbReference type="SAM" id="MobiDB-lite"/>
    </source>
</evidence>
<dbReference type="InterPro" id="IPR028641">
    <property type="entry name" value="RCC2"/>
</dbReference>
<feature type="repeat" description="RCC1" evidence="2">
    <location>
        <begin position="899"/>
        <end position="956"/>
    </location>
</feature>
<organism evidence="6">
    <name type="scientific">Hydra vulgaris</name>
    <name type="common">Hydra</name>
    <name type="synonym">Hydra attenuata</name>
    <dbReference type="NCBI Taxonomy" id="6087"/>
    <lineage>
        <taxon>Eukaryota</taxon>
        <taxon>Metazoa</taxon>
        <taxon>Cnidaria</taxon>
        <taxon>Hydrozoa</taxon>
        <taxon>Hydroidolina</taxon>
        <taxon>Anthoathecata</taxon>
        <taxon>Aplanulata</taxon>
        <taxon>Hydridae</taxon>
        <taxon>Hydra</taxon>
    </lineage>
</organism>
<feature type="compositionally biased region" description="Low complexity" evidence="3">
    <location>
        <begin position="98"/>
        <end position="112"/>
    </location>
</feature>
<feature type="repeat" description="RCC1" evidence="2">
    <location>
        <begin position="823"/>
        <end position="898"/>
    </location>
</feature>
<dbReference type="PROSITE" id="PS50012">
    <property type="entry name" value="RCC1_3"/>
    <property type="match status" value="4"/>
</dbReference>
<keyword evidence="4" id="KW-0732">Signal</keyword>
<gene>
    <name evidence="6" type="primary">RCC2</name>
</gene>
<feature type="region of interest" description="Disordered" evidence="3">
    <location>
        <begin position="475"/>
        <end position="496"/>
    </location>
</feature>
<evidence type="ECO:0000259" key="5">
    <source>
        <dbReference type="Pfam" id="PF25390"/>
    </source>
</evidence>
<dbReference type="Pfam" id="PF25390">
    <property type="entry name" value="WD40_RLD"/>
    <property type="match status" value="1"/>
</dbReference>